<evidence type="ECO:0000313" key="1">
    <source>
        <dbReference type="EMBL" id="CDH20551.1"/>
    </source>
</evidence>
<dbReference type="HOGENOM" id="CLU_1531949_0_0_6"/>
<gene>
    <name evidence="1" type="ORF">XBKQ1_2670003</name>
</gene>
<dbReference type="AlphaFoldDB" id="A0A077PIJ0"/>
<dbReference type="EMBL" id="CBSY010000187">
    <property type="protein sequence ID" value="CDH20551.1"/>
    <property type="molecule type" value="Genomic_DNA"/>
</dbReference>
<dbReference type="RefSeq" id="WP_038249801.1">
    <property type="nucleotide sequence ID" value="NZ_CAWLZI010000249.1"/>
</dbReference>
<organism evidence="1 2">
    <name type="scientific">Xenorhabdus bovienii str. kraussei Quebec</name>
    <dbReference type="NCBI Taxonomy" id="1398203"/>
    <lineage>
        <taxon>Bacteria</taxon>
        <taxon>Pseudomonadati</taxon>
        <taxon>Pseudomonadota</taxon>
        <taxon>Gammaproteobacteria</taxon>
        <taxon>Enterobacterales</taxon>
        <taxon>Morganellaceae</taxon>
        <taxon>Xenorhabdus</taxon>
    </lineage>
</organism>
<sequence>MYEYIIQNYLNLPEEILSPFIILDNGKEGYYERGDTHRYNRRRITKELYPVFTTEHKPLIRFLLEQEIEGCALYEYGTDLMRALSYLLLTMADIEDSLLFYRTKFETHFDARCAMDIEPIFGEDKDKTKAYFLGKNQDIVDIIEHYEQFPYISKADYIKRIQDHQMMKRWLYNED</sequence>
<keyword evidence="2" id="KW-1185">Reference proteome</keyword>
<proteinExistence type="predicted"/>
<protein>
    <submittedName>
        <fullName evidence="1">Uncharacterized protein</fullName>
    </submittedName>
</protein>
<reference evidence="1" key="1">
    <citation type="submission" date="2013-07" db="EMBL/GenBank/DDBJ databases">
        <title>Sub-species coevolution in mutualistic symbiosis.</title>
        <authorList>
            <person name="Murfin K."/>
            <person name="Klassen J."/>
            <person name="Lee M."/>
            <person name="Forst S."/>
            <person name="Stock P."/>
            <person name="Goodrich-Blair H."/>
        </authorList>
    </citation>
    <scope>NUCLEOTIDE SEQUENCE [LARGE SCALE GENOMIC DNA]</scope>
    <source>
        <strain evidence="1">Kraussei Quebec</strain>
    </source>
</reference>
<name>A0A077PIJ0_XENBV</name>
<dbReference type="Proteomes" id="UP000028500">
    <property type="component" value="Unassembled WGS sequence"/>
</dbReference>
<evidence type="ECO:0000313" key="2">
    <source>
        <dbReference type="Proteomes" id="UP000028500"/>
    </source>
</evidence>
<accession>A0A077PIJ0</accession>
<dbReference type="OrthoDB" id="6637343at2"/>
<comment type="caution">
    <text evidence="1">The sequence shown here is derived from an EMBL/GenBank/DDBJ whole genome shotgun (WGS) entry which is preliminary data.</text>
</comment>